<protein>
    <recommendedName>
        <fullName evidence="5">L-threonate dehydrogenase</fullName>
        <ecNumber evidence="4">1.1.1.411</ecNumber>
    </recommendedName>
</protein>
<evidence type="ECO:0000256" key="5">
    <source>
        <dbReference type="ARBA" id="ARBA00039407"/>
    </source>
</evidence>
<name>A0ABU9CD68_9BURK</name>
<dbReference type="InterPro" id="IPR002204">
    <property type="entry name" value="3-OH-isobutyrate_DH-rel_CS"/>
</dbReference>
<evidence type="ECO:0000256" key="6">
    <source>
        <dbReference type="ARBA" id="ARBA00047312"/>
    </source>
</evidence>
<evidence type="ECO:0000259" key="7">
    <source>
        <dbReference type="Pfam" id="PF03446"/>
    </source>
</evidence>
<evidence type="ECO:0000259" key="8">
    <source>
        <dbReference type="Pfam" id="PF14833"/>
    </source>
</evidence>
<dbReference type="RefSeq" id="WP_341409504.1">
    <property type="nucleotide sequence ID" value="NZ_JBBUTH010000003.1"/>
</dbReference>
<comment type="catalytic activity">
    <reaction evidence="6">
        <text>L-threonate + NAD(+) = 2-dehydro-L-erythronate + NADH + H(+)</text>
        <dbReference type="Rhea" id="RHEA:52548"/>
        <dbReference type="ChEBI" id="CHEBI:15378"/>
        <dbReference type="ChEBI" id="CHEBI:57540"/>
        <dbReference type="ChEBI" id="CHEBI:57561"/>
        <dbReference type="ChEBI" id="CHEBI:57945"/>
        <dbReference type="ChEBI" id="CHEBI:136669"/>
        <dbReference type="EC" id="1.1.1.411"/>
    </reaction>
</comment>
<dbReference type="NCBIfam" id="NF043037">
    <property type="entry name" value="ThreonDh"/>
    <property type="match status" value="1"/>
</dbReference>
<evidence type="ECO:0000256" key="1">
    <source>
        <dbReference type="ARBA" id="ARBA00023277"/>
    </source>
</evidence>
<proteinExistence type="inferred from homology"/>
<gene>
    <name evidence="9" type="primary">ltnD</name>
    <name evidence="9" type="ORF">AACH10_06245</name>
</gene>
<sequence>MSTDTASTAATSPANAARTLGVIGLGSMGLGAALSALRRGTPTIGFDLNEAACAKFRAAGGEVTRSAADLAARSDAVLVLVVTAAQTEALLFGDGAAHAGIAAVMKPGSVVITAATVDPNLPPQWEARLAERGLHLVDAPVSGGAAKAAAGEMTVMASAKPEAFAAAGQLMAAYAGKVYRLGDRAGVGSTVKMVNQHLAGVHIAAACEAMALGIRAGADAHALYEVITNSAGSSWMFANRVPHILAGDYTPLSAVNIFIKDLGIVLDAARTLKFPLPLAAAAHQLYLGTAAAGHGAEDDSAVIKLYAALSGITLPGGQQADGPHVAALLPPKVALSPLGRPGGTEAGGEE</sequence>
<dbReference type="InterPro" id="IPR029154">
    <property type="entry name" value="HIBADH-like_NADP-bd"/>
</dbReference>
<keyword evidence="9" id="KW-0560">Oxidoreductase</keyword>
<dbReference type="InterPro" id="IPR006115">
    <property type="entry name" value="6PGDH_NADP-bd"/>
</dbReference>
<dbReference type="SUPFAM" id="SSF51735">
    <property type="entry name" value="NAD(P)-binding Rossmann-fold domains"/>
    <property type="match status" value="1"/>
</dbReference>
<dbReference type="GO" id="GO:0016491">
    <property type="term" value="F:oxidoreductase activity"/>
    <property type="evidence" value="ECO:0007669"/>
    <property type="project" value="UniProtKB-KW"/>
</dbReference>
<dbReference type="PANTHER" id="PTHR43060">
    <property type="entry name" value="3-HYDROXYISOBUTYRATE DEHYDROGENASE-LIKE 1, MITOCHONDRIAL-RELATED"/>
    <property type="match status" value="1"/>
</dbReference>
<keyword evidence="1" id="KW-0119">Carbohydrate metabolism</keyword>
<comment type="similarity">
    <text evidence="3">Belongs to the HIBADH-related family. L-threonate dehydrogenase subfamily.</text>
</comment>
<dbReference type="InterPro" id="IPR013328">
    <property type="entry name" value="6PGD_dom2"/>
</dbReference>
<reference evidence="9 10" key="1">
    <citation type="submission" date="2024-04" db="EMBL/GenBank/DDBJ databases">
        <title>Novel species of the genus Ideonella isolated from streams.</title>
        <authorList>
            <person name="Lu H."/>
        </authorList>
    </citation>
    <scope>NUCLEOTIDE SEQUENCE [LARGE SCALE GENOMIC DNA]</scope>
    <source>
        <strain evidence="9 10">DXS22W</strain>
    </source>
</reference>
<evidence type="ECO:0000256" key="4">
    <source>
        <dbReference type="ARBA" id="ARBA00038870"/>
    </source>
</evidence>
<dbReference type="PANTHER" id="PTHR43060:SF17">
    <property type="entry name" value="L-THREONATE DEHYDROGENASE"/>
    <property type="match status" value="1"/>
</dbReference>
<dbReference type="SUPFAM" id="SSF48179">
    <property type="entry name" value="6-phosphogluconate dehydrogenase C-terminal domain-like"/>
    <property type="match status" value="1"/>
</dbReference>
<dbReference type="Gene3D" id="3.40.50.720">
    <property type="entry name" value="NAD(P)-binding Rossmann-like Domain"/>
    <property type="match status" value="1"/>
</dbReference>
<dbReference type="EC" id="1.1.1.411" evidence="4"/>
<dbReference type="InterPro" id="IPR008927">
    <property type="entry name" value="6-PGluconate_DH-like_C_sf"/>
</dbReference>
<keyword evidence="10" id="KW-1185">Reference proteome</keyword>
<dbReference type="Pfam" id="PF03446">
    <property type="entry name" value="NAD_binding_2"/>
    <property type="match status" value="1"/>
</dbReference>
<feature type="domain" description="3-hydroxyisobutyrate dehydrogenase-like NAD-binding" evidence="8">
    <location>
        <begin position="186"/>
        <end position="306"/>
    </location>
</feature>
<dbReference type="InterPro" id="IPR050006">
    <property type="entry name" value="LtnD"/>
</dbReference>
<evidence type="ECO:0000256" key="3">
    <source>
        <dbReference type="ARBA" id="ARBA00037979"/>
    </source>
</evidence>
<accession>A0ABU9CD68</accession>
<evidence type="ECO:0000256" key="2">
    <source>
        <dbReference type="ARBA" id="ARBA00037062"/>
    </source>
</evidence>
<evidence type="ECO:0000313" key="9">
    <source>
        <dbReference type="EMBL" id="MEK8049829.1"/>
    </source>
</evidence>
<comment type="caution">
    <text evidence="9">The sequence shown here is derived from an EMBL/GenBank/DDBJ whole genome shotgun (WGS) entry which is preliminary data.</text>
</comment>
<dbReference type="InterPro" id="IPR036291">
    <property type="entry name" value="NAD(P)-bd_dom_sf"/>
</dbReference>
<dbReference type="EMBL" id="JBBUTH010000003">
    <property type="protein sequence ID" value="MEK8049829.1"/>
    <property type="molecule type" value="Genomic_DNA"/>
</dbReference>
<dbReference type="Proteomes" id="UP001365405">
    <property type="component" value="Unassembled WGS sequence"/>
</dbReference>
<evidence type="ECO:0000313" key="10">
    <source>
        <dbReference type="Proteomes" id="UP001365405"/>
    </source>
</evidence>
<dbReference type="Pfam" id="PF14833">
    <property type="entry name" value="NAD_binding_11"/>
    <property type="match status" value="1"/>
</dbReference>
<comment type="function">
    <text evidence="2">Catalyzes oxidation of L-threonate to 2-oxo-tetronate. Can use either NAD(+) or NADP(+) as cosubstrate, with a preference for NAD(+).</text>
</comment>
<dbReference type="PROSITE" id="PS00895">
    <property type="entry name" value="3_HYDROXYISOBUT_DH"/>
    <property type="match status" value="1"/>
</dbReference>
<feature type="domain" description="6-phosphogluconate dehydrogenase NADP-binding" evidence="7">
    <location>
        <begin position="20"/>
        <end position="182"/>
    </location>
</feature>
<dbReference type="Gene3D" id="1.10.1040.10">
    <property type="entry name" value="N-(1-d-carboxylethyl)-l-norvaline Dehydrogenase, domain 2"/>
    <property type="match status" value="1"/>
</dbReference>
<organism evidence="9 10">
    <name type="scientific">Pseudaquabacterium inlustre</name>
    <dbReference type="NCBI Taxonomy" id="2984192"/>
    <lineage>
        <taxon>Bacteria</taxon>
        <taxon>Pseudomonadati</taxon>
        <taxon>Pseudomonadota</taxon>
        <taxon>Betaproteobacteria</taxon>
        <taxon>Burkholderiales</taxon>
        <taxon>Sphaerotilaceae</taxon>
        <taxon>Pseudaquabacterium</taxon>
    </lineage>
</organism>